<dbReference type="PANTHER" id="PTHR33927">
    <property type="entry name" value="TRANSMEMBRANE PROTEIN"/>
    <property type="match status" value="1"/>
</dbReference>
<feature type="transmembrane region" description="Helical" evidence="1">
    <location>
        <begin position="136"/>
        <end position="158"/>
    </location>
</feature>
<feature type="transmembrane region" description="Helical" evidence="1">
    <location>
        <begin position="21"/>
        <end position="38"/>
    </location>
</feature>
<feature type="transmembrane region" description="Helical" evidence="1">
    <location>
        <begin position="170"/>
        <end position="188"/>
    </location>
</feature>
<dbReference type="InterPro" id="IPR052979">
    <property type="entry name" value="Adenylate-forming_domain"/>
</dbReference>
<evidence type="ECO:0000313" key="3">
    <source>
        <dbReference type="Proteomes" id="UP000799440"/>
    </source>
</evidence>
<gene>
    <name evidence="2" type="ORF">M011DRAFT_374092</name>
</gene>
<accession>A0A6A6V1Q0</accession>
<keyword evidence="3" id="KW-1185">Reference proteome</keyword>
<proteinExistence type="predicted"/>
<reference evidence="2" key="1">
    <citation type="journal article" date="2020" name="Stud. Mycol.">
        <title>101 Dothideomycetes genomes: a test case for predicting lifestyles and emergence of pathogens.</title>
        <authorList>
            <person name="Haridas S."/>
            <person name="Albert R."/>
            <person name="Binder M."/>
            <person name="Bloem J."/>
            <person name="Labutti K."/>
            <person name="Salamov A."/>
            <person name="Andreopoulos B."/>
            <person name="Baker S."/>
            <person name="Barry K."/>
            <person name="Bills G."/>
            <person name="Bluhm B."/>
            <person name="Cannon C."/>
            <person name="Castanera R."/>
            <person name="Culley D."/>
            <person name="Daum C."/>
            <person name="Ezra D."/>
            <person name="Gonzalez J."/>
            <person name="Henrissat B."/>
            <person name="Kuo A."/>
            <person name="Liang C."/>
            <person name="Lipzen A."/>
            <person name="Lutzoni F."/>
            <person name="Magnuson J."/>
            <person name="Mondo S."/>
            <person name="Nolan M."/>
            <person name="Ohm R."/>
            <person name="Pangilinan J."/>
            <person name="Park H.-J."/>
            <person name="Ramirez L."/>
            <person name="Alfaro M."/>
            <person name="Sun H."/>
            <person name="Tritt A."/>
            <person name="Yoshinaga Y."/>
            <person name="Zwiers L.-H."/>
            <person name="Turgeon B."/>
            <person name="Goodwin S."/>
            <person name="Spatafora J."/>
            <person name="Crous P."/>
            <person name="Grigoriev I."/>
        </authorList>
    </citation>
    <scope>NUCLEOTIDE SEQUENCE</scope>
    <source>
        <strain evidence="2">CBS 119925</strain>
    </source>
</reference>
<evidence type="ECO:0000313" key="2">
    <source>
        <dbReference type="EMBL" id="KAF2743746.1"/>
    </source>
</evidence>
<organism evidence="2 3">
    <name type="scientific">Sporormia fimetaria CBS 119925</name>
    <dbReference type="NCBI Taxonomy" id="1340428"/>
    <lineage>
        <taxon>Eukaryota</taxon>
        <taxon>Fungi</taxon>
        <taxon>Dikarya</taxon>
        <taxon>Ascomycota</taxon>
        <taxon>Pezizomycotina</taxon>
        <taxon>Dothideomycetes</taxon>
        <taxon>Pleosporomycetidae</taxon>
        <taxon>Pleosporales</taxon>
        <taxon>Sporormiaceae</taxon>
        <taxon>Sporormia</taxon>
    </lineage>
</organism>
<keyword evidence="1" id="KW-0812">Transmembrane</keyword>
<sequence>PARYARMITRVRYTLFAVYQRVFSAIFIANFIALLVLLRNNTDTVKLDTLATCASSNLLASVLVRQDHFINLLFSIVWLVPWSVPVGIRRSLARVYTYGGLHTGTAVSGTMWWLVFTALLTLRHNEVDARDSLVLATTWAVLMLLALVCILALPAMRTRYHNTFELSHRLLGWTCVLLFWTQLLIITWNTSRTIGSSFSQLLIRQPSFWNLTLLTLLLTYPWLHLRKHTFHPELLSSHAVRLHLTHKVPRFSCLSISSSPLREWHPFATFPSTSPTHPNASLIISSAGDWTRNVIHTVGLSALTHSPPKSLTFYTKGHPHTHLLSLTPLFPRVLLVTTGSGIGPCLSSLLSQPRNQFMRLIWSTRSPEKTYGKEIVDLVRRLEPGAVILDTDVEGRGDLCGLAWRIYREVEAEAVFVLSNRRQTRTLVRGLGEKGVGVFAPVWDS</sequence>
<dbReference type="AlphaFoldDB" id="A0A6A6V1Q0"/>
<evidence type="ECO:0008006" key="4">
    <source>
        <dbReference type="Google" id="ProtNLM"/>
    </source>
</evidence>
<dbReference type="EMBL" id="MU006594">
    <property type="protein sequence ID" value="KAF2743746.1"/>
    <property type="molecule type" value="Genomic_DNA"/>
</dbReference>
<protein>
    <recommendedName>
        <fullName evidence="4">Integral membrane protein TmpA</fullName>
    </recommendedName>
</protein>
<feature type="transmembrane region" description="Helical" evidence="1">
    <location>
        <begin position="69"/>
        <end position="88"/>
    </location>
</feature>
<dbReference type="OrthoDB" id="3142841at2759"/>
<feature type="non-terminal residue" evidence="2">
    <location>
        <position position="445"/>
    </location>
</feature>
<keyword evidence="1" id="KW-1133">Transmembrane helix</keyword>
<evidence type="ECO:0000256" key="1">
    <source>
        <dbReference type="SAM" id="Phobius"/>
    </source>
</evidence>
<feature type="transmembrane region" description="Helical" evidence="1">
    <location>
        <begin position="95"/>
        <end position="116"/>
    </location>
</feature>
<keyword evidence="1" id="KW-0472">Membrane</keyword>
<dbReference type="PANTHER" id="PTHR33927:SF1">
    <property type="entry name" value="TRANSMEMBRANE PROTEIN"/>
    <property type="match status" value="1"/>
</dbReference>
<name>A0A6A6V1Q0_9PLEO</name>
<dbReference type="Proteomes" id="UP000799440">
    <property type="component" value="Unassembled WGS sequence"/>
</dbReference>
<feature type="non-terminal residue" evidence="2">
    <location>
        <position position="1"/>
    </location>
</feature>